<dbReference type="CDD" id="cd07379">
    <property type="entry name" value="MPP_239FB"/>
    <property type="match status" value="1"/>
</dbReference>
<dbReference type="OrthoDB" id="630188at2759"/>
<sequence length="388" mass="42912">MAHKYFPPPLLRKTRIVCISDTHNQTPKLPKGDVLIHAGDLTNQGSYSELKKIVDWLEKTEFEAIIVIAGNHDITLDADFYDEHGSSWRWPKPQDSEHCRKLLEDSPSITYLENQAASIYLNSEKGPHTCFKVFGSPCTPKMWTWAFQYEADEASRLWDAIPLDSDIVVTHTPPKNHCDTARKDGRSGCEVLLQALHRVRPMLSIFGHIHEARGVERVRWNVEPPENGCLEEDVEVWKDAGAGTNKQSLVDVTAKGGRPLDNSSALTRQSINPRFPMRDVGGQADEDEVLQASILNSTSGAEGVANNEAEGKAMLGGAIACRQVRAQSDIGLPSGPDVEMVERRSARRETVMINAAFMGPRSAGPKTFNKPIVVDVDLPVWSGEPDAE</sequence>
<evidence type="ECO:0000259" key="1">
    <source>
        <dbReference type="Pfam" id="PF00149"/>
    </source>
</evidence>
<name>A0A6A6XND5_9PLEO</name>
<accession>A0A6A6XND5</accession>
<evidence type="ECO:0000313" key="3">
    <source>
        <dbReference type="Proteomes" id="UP000799757"/>
    </source>
</evidence>
<dbReference type="InterPro" id="IPR029052">
    <property type="entry name" value="Metallo-depent_PP-like"/>
</dbReference>
<dbReference type="PANTHER" id="PTHR12905:SF16">
    <property type="entry name" value="SER_THR PROTEIN PHOSPHATASE FAMILY PROTEIN (AFU_ORTHOLOGUE AFUA_1G06000)"/>
    <property type="match status" value="1"/>
</dbReference>
<reference evidence="2" key="1">
    <citation type="journal article" date="2020" name="Stud. Mycol.">
        <title>101 Dothideomycetes genomes: a test case for predicting lifestyles and emergence of pathogens.</title>
        <authorList>
            <person name="Haridas S."/>
            <person name="Albert R."/>
            <person name="Binder M."/>
            <person name="Bloem J."/>
            <person name="Labutti K."/>
            <person name="Salamov A."/>
            <person name="Andreopoulos B."/>
            <person name="Baker S."/>
            <person name="Barry K."/>
            <person name="Bills G."/>
            <person name="Bluhm B."/>
            <person name="Cannon C."/>
            <person name="Castanera R."/>
            <person name="Culley D."/>
            <person name="Daum C."/>
            <person name="Ezra D."/>
            <person name="Gonzalez J."/>
            <person name="Henrissat B."/>
            <person name="Kuo A."/>
            <person name="Liang C."/>
            <person name="Lipzen A."/>
            <person name="Lutzoni F."/>
            <person name="Magnuson J."/>
            <person name="Mondo S."/>
            <person name="Nolan M."/>
            <person name="Ohm R."/>
            <person name="Pangilinan J."/>
            <person name="Park H.-J."/>
            <person name="Ramirez L."/>
            <person name="Alfaro M."/>
            <person name="Sun H."/>
            <person name="Tritt A."/>
            <person name="Yoshinaga Y."/>
            <person name="Zwiers L.-H."/>
            <person name="Turgeon B."/>
            <person name="Goodwin S."/>
            <person name="Spatafora J."/>
            <person name="Crous P."/>
            <person name="Grigoriev I."/>
        </authorList>
    </citation>
    <scope>NUCLEOTIDE SEQUENCE</scope>
    <source>
        <strain evidence="2">CBS 109.77</strain>
    </source>
</reference>
<evidence type="ECO:0000313" key="2">
    <source>
        <dbReference type="EMBL" id="KAF2797990.1"/>
    </source>
</evidence>
<feature type="domain" description="Calcineurin-like phosphoesterase" evidence="1">
    <location>
        <begin position="15"/>
        <end position="211"/>
    </location>
</feature>
<dbReference type="Proteomes" id="UP000799757">
    <property type="component" value="Unassembled WGS sequence"/>
</dbReference>
<gene>
    <name evidence="2" type="ORF">K505DRAFT_234286</name>
</gene>
<dbReference type="EMBL" id="MU001794">
    <property type="protein sequence ID" value="KAF2797990.1"/>
    <property type="molecule type" value="Genomic_DNA"/>
</dbReference>
<keyword evidence="3" id="KW-1185">Reference proteome</keyword>
<dbReference type="Gene3D" id="3.60.21.10">
    <property type="match status" value="1"/>
</dbReference>
<protein>
    <submittedName>
        <fullName evidence="2">Metallo-dependent phosphatase</fullName>
    </submittedName>
</protein>
<dbReference type="SUPFAM" id="SSF56300">
    <property type="entry name" value="Metallo-dependent phosphatases"/>
    <property type="match status" value="1"/>
</dbReference>
<dbReference type="InterPro" id="IPR051693">
    <property type="entry name" value="UPF0046_metallophosphoest"/>
</dbReference>
<dbReference type="Pfam" id="PF00149">
    <property type="entry name" value="Metallophos"/>
    <property type="match status" value="1"/>
</dbReference>
<proteinExistence type="predicted"/>
<dbReference type="InterPro" id="IPR004843">
    <property type="entry name" value="Calcineurin-like_PHP"/>
</dbReference>
<dbReference type="PANTHER" id="PTHR12905">
    <property type="entry name" value="METALLOPHOSPHOESTERASE"/>
    <property type="match status" value="1"/>
</dbReference>
<dbReference type="GO" id="GO:0016787">
    <property type="term" value="F:hydrolase activity"/>
    <property type="evidence" value="ECO:0007669"/>
    <property type="project" value="InterPro"/>
</dbReference>
<dbReference type="AlphaFoldDB" id="A0A6A6XND5"/>
<organism evidence="2 3">
    <name type="scientific">Melanomma pulvis-pyrius CBS 109.77</name>
    <dbReference type="NCBI Taxonomy" id="1314802"/>
    <lineage>
        <taxon>Eukaryota</taxon>
        <taxon>Fungi</taxon>
        <taxon>Dikarya</taxon>
        <taxon>Ascomycota</taxon>
        <taxon>Pezizomycotina</taxon>
        <taxon>Dothideomycetes</taxon>
        <taxon>Pleosporomycetidae</taxon>
        <taxon>Pleosporales</taxon>
        <taxon>Melanommataceae</taxon>
        <taxon>Melanomma</taxon>
    </lineage>
</organism>